<organism evidence="1 2">
    <name type="scientific">Solanum pinnatisectum</name>
    <name type="common">tansyleaf nightshade</name>
    <dbReference type="NCBI Taxonomy" id="50273"/>
    <lineage>
        <taxon>Eukaryota</taxon>
        <taxon>Viridiplantae</taxon>
        <taxon>Streptophyta</taxon>
        <taxon>Embryophyta</taxon>
        <taxon>Tracheophyta</taxon>
        <taxon>Spermatophyta</taxon>
        <taxon>Magnoliopsida</taxon>
        <taxon>eudicotyledons</taxon>
        <taxon>Gunneridae</taxon>
        <taxon>Pentapetalae</taxon>
        <taxon>asterids</taxon>
        <taxon>lamiids</taxon>
        <taxon>Solanales</taxon>
        <taxon>Solanaceae</taxon>
        <taxon>Solanoideae</taxon>
        <taxon>Solaneae</taxon>
        <taxon>Solanum</taxon>
    </lineage>
</organism>
<dbReference type="Pfam" id="PF09808">
    <property type="entry name" value="SNAPC1"/>
    <property type="match status" value="1"/>
</dbReference>
<dbReference type="EMBL" id="JAWPEI010000001">
    <property type="protein sequence ID" value="KAK4739197.1"/>
    <property type="molecule type" value="Genomic_DNA"/>
</dbReference>
<dbReference type="GO" id="GO:0042795">
    <property type="term" value="P:snRNA transcription by RNA polymerase II"/>
    <property type="evidence" value="ECO:0007669"/>
    <property type="project" value="TreeGrafter"/>
</dbReference>
<proteinExistence type="predicted"/>
<name>A0AAV9MR49_9SOLN</name>
<evidence type="ECO:0000313" key="1">
    <source>
        <dbReference type="EMBL" id="KAK4739197.1"/>
    </source>
</evidence>
<dbReference type="GO" id="GO:0019185">
    <property type="term" value="C:snRNA-activating protein complex"/>
    <property type="evidence" value="ECO:0007669"/>
    <property type="project" value="TreeGrafter"/>
</dbReference>
<dbReference type="InterPro" id="IPR019188">
    <property type="entry name" value="SNAPC1"/>
</dbReference>
<evidence type="ECO:0000313" key="2">
    <source>
        <dbReference type="Proteomes" id="UP001311915"/>
    </source>
</evidence>
<sequence length="180" mass="20484">MVSAHSFLSRLGGLYCLYETQPFKPPFKIYISLGELKNLKCLVAEAKAKDVKLVPALVKHMPDRNMFLFGFVDLNQKSAEYARAKDLGIKGASDMVDVENIKHITQNQTLIGDVVGKTAEDWKTQKELFYQKTGISHQTIKESSEKSRISSPNKKWLKRRMAMKTSVRNLKKSFVCAERL</sequence>
<accession>A0AAV9MR49</accession>
<reference evidence="1 2" key="1">
    <citation type="submission" date="2023-10" db="EMBL/GenBank/DDBJ databases">
        <title>Genome-Wide Identification Analysis in wild type Solanum Pinnatisectum Reveals Some Genes Defensing Phytophthora Infestans.</title>
        <authorList>
            <person name="Sun C."/>
        </authorList>
    </citation>
    <scope>NUCLEOTIDE SEQUENCE [LARGE SCALE GENOMIC DNA]</scope>
    <source>
        <strain evidence="1">LQN</strain>
        <tissue evidence="1">Leaf</tissue>
    </source>
</reference>
<dbReference type="GO" id="GO:0042796">
    <property type="term" value="P:snRNA transcription by RNA polymerase III"/>
    <property type="evidence" value="ECO:0007669"/>
    <property type="project" value="TreeGrafter"/>
</dbReference>
<dbReference type="GO" id="GO:0043565">
    <property type="term" value="F:sequence-specific DNA binding"/>
    <property type="evidence" value="ECO:0007669"/>
    <property type="project" value="TreeGrafter"/>
</dbReference>
<dbReference type="AlphaFoldDB" id="A0AAV9MR49"/>
<comment type="caution">
    <text evidence="1">The sequence shown here is derived from an EMBL/GenBank/DDBJ whole genome shotgun (WGS) entry which is preliminary data.</text>
</comment>
<dbReference type="PANTHER" id="PTHR15131">
    <property type="entry name" value="SMALL NUCLEAR RNA ACTIVATING COMPLEX, POLYPEPTIDE 1"/>
    <property type="match status" value="1"/>
</dbReference>
<dbReference type="PANTHER" id="PTHR15131:SF3">
    <property type="entry name" value="SNRNA-ACTIVATING PROTEIN COMPLEX SUBUNIT 1"/>
    <property type="match status" value="1"/>
</dbReference>
<dbReference type="Proteomes" id="UP001311915">
    <property type="component" value="Unassembled WGS sequence"/>
</dbReference>
<protein>
    <submittedName>
        <fullName evidence="1">Uncharacterized protein</fullName>
    </submittedName>
</protein>
<keyword evidence="2" id="KW-1185">Reference proteome</keyword>
<gene>
    <name evidence="1" type="ORF">R3W88_002894</name>
</gene>